<protein>
    <submittedName>
        <fullName evidence="1">Uncharacterized protein</fullName>
    </submittedName>
</protein>
<reference evidence="1 2" key="1">
    <citation type="submission" date="2019-01" db="EMBL/GenBank/DDBJ databases">
        <authorList>
            <person name="Chen W.-M."/>
        </authorList>
    </citation>
    <scope>NUCLEOTIDE SEQUENCE [LARGE SCALE GENOMIC DNA]</scope>
    <source>
        <strain evidence="1 2">CCP-6</strain>
    </source>
</reference>
<comment type="caution">
    <text evidence="1">The sequence shown here is derived from an EMBL/GenBank/DDBJ whole genome shotgun (WGS) entry which is preliminary data.</text>
</comment>
<dbReference type="EMBL" id="SACL01000021">
    <property type="protein sequence ID" value="RVT89285.1"/>
    <property type="molecule type" value="Genomic_DNA"/>
</dbReference>
<sequence>MLGRDPWADVPKLRQRRSAKAEKMDAAILTGLPALTSITWLQAQLWDNGVGARGGPRWNLKVKWTTIRPELIDRGRIASVRYAGLSTIDQWRDATKRRRNTKAWETAFCKHTVKVLREIDRARPAGSPEVRVGSISYRYSGHGTIVYPGQVAVLSWDHRDGEWLPCIGLYQAGDDGDGKWVSLGDGIDILLNSYREAEGRREGASDYVGLHYRDDYRALLIERREMAEAKAEKASK</sequence>
<organism evidence="1 2">
    <name type="scientific">Rhodovarius crocodyli</name>
    <dbReference type="NCBI Taxonomy" id="1979269"/>
    <lineage>
        <taxon>Bacteria</taxon>
        <taxon>Pseudomonadati</taxon>
        <taxon>Pseudomonadota</taxon>
        <taxon>Alphaproteobacteria</taxon>
        <taxon>Acetobacterales</taxon>
        <taxon>Roseomonadaceae</taxon>
        <taxon>Rhodovarius</taxon>
    </lineage>
</organism>
<evidence type="ECO:0000313" key="1">
    <source>
        <dbReference type="EMBL" id="RVT89285.1"/>
    </source>
</evidence>
<dbReference type="AlphaFoldDB" id="A0A437LV22"/>
<gene>
    <name evidence="1" type="ORF">EOD42_25420</name>
</gene>
<keyword evidence="2" id="KW-1185">Reference proteome</keyword>
<name>A0A437LV22_9PROT</name>
<proteinExistence type="predicted"/>
<dbReference type="Proteomes" id="UP000282957">
    <property type="component" value="Unassembled WGS sequence"/>
</dbReference>
<evidence type="ECO:0000313" key="2">
    <source>
        <dbReference type="Proteomes" id="UP000282957"/>
    </source>
</evidence>
<accession>A0A437LV22</accession>